<reference evidence="5 6" key="1">
    <citation type="submission" date="2020-06" db="EMBL/GenBank/DDBJ databases">
        <title>Genome sequence of 2 isolates from Red Sea Mangroves.</title>
        <authorList>
            <person name="Sefrji F."/>
            <person name="Michoud G."/>
            <person name="Merlino G."/>
            <person name="Daffonchio D."/>
        </authorList>
    </citation>
    <scope>NUCLEOTIDE SEQUENCE [LARGE SCALE GENOMIC DNA]</scope>
    <source>
        <strain evidence="5 6">R1DC25</strain>
    </source>
</reference>
<dbReference type="PANTHER" id="PTHR12304:SF4">
    <property type="entry name" value="URIDINE NUCLEOSIDASE"/>
    <property type="match status" value="1"/>
</dbReference>
<keyword evidence="1 5" id="KW-0378">Hydrolase</keyword>
<dbReference type="InterPro" id="IPR015910">
    <property type="entry name" value="I/U_nuclsd_hydro_CS"/>
</dbReference>
<evidence type="ECO:0000256" key="1">
    <source>
        <dbReference type="ARBA" id="ARBA00022801"/>
    </source>
</evidence>
<keyword evidence="2" id="KW-0326">Glycosidase</keyword>
<feature type="compositionally biased region" description="Basic and acidic residues" evidence="3">
    <location>
        <begin position="79"/>
        <end position="88"/>
    </location>
</feature>
<dbReference type="GO" id="GO:0008477">
    <property type="term" value="F:purine nucleosidase activity"/>
    <property type="evidence" value="ECO:0007669"/>
    <property type="project" value="TreeGrafter"/>
</dbReference>
<evidence type="ECO:0000256" key="3">
    <source>
        <dbReference type="SAM" id="MobiDB-lite"/>
    </source>
</evidence>
<organism evidence="5 6">
    <name type="scientific">Kaustia mangrovi</name>
    <dbReference type="NCBI Taxonomy" id="2593653"/>
    <lineage>
        <taxon>Bacteria</taxon>
        <taxon>Pseudomonadati</taxon>
        <taxon>Pseudomonadota</taxon>
        <taxon>Alphaproteobacteria</taxon>
        <taxon>Hyphomicrobiales</taxon>
        <taxon>Parvibaculaceae</taxon>
        <taxon>Kaustia</taxon>
    </lineage>
</organism>
<protein>
    <submittedName>
        <fullName evidence="5">Nucleoside hydrolase</fullName>
    </submittedName>
</protein>
<dbReference type="InterPro" id="IPR036452">
    <property type="entry name" value="Ribo_hydro-like"/>
</dbReference>
<dbReference type="Gene3D" id="3.90.245.10">
    <property type="entry name" value="Ribonucleoside hydrolase-like"/>
    <property type="match status" value="1"/>
</dbReference>
<dbReference type="AlphaFoldDB" id="A0A7S8C3R7"/>
<dbReference type="KEGG" id="kmn:HW532_08925"/>
<feature type="region of interest" description="Disordered" evidence="3">
    <location>
        <begin position="79"/>
        <end position="100"/>
    </location>
</feature>
<keyword evidence="6" id="KW-1185">Reference proteome</keyword>
<gene>
    <name evidence="5" type="ORF">HW532_08925</name>
</gene>
<dbReference type="GO" id="GO:0045437">
    <property type="term" value="F:uridine nucleosidase activity"/>
    <property type="evidence" value="ECO:0007669"/>
    <property type="project" value="UniProtKB-ARBA"/>
</dbReference>
<dbReference type="PROSITE" id="PS01247">
    <property type="entry name" value="IUNH"/>
    <property type="match status" value="1"/>
</dbReference>
<dbReference type="GO" id="GO:0006152">
    <property type="term" value="P:purine nucleoside catabolic process"/>
    <property type="evidence" value="ECO:0007669"/>
    <property type="project" value="TreeGrafter"/>
</dbReference>
<evidence type="ECO:0000259" key="4">
    <source>
        <dbReference type="Pfam" id="PF01156"/>
    </source>
</evidence>
<dbReference type="EMBL" id="CP058214">
    <property type="protein sequence ID" value="QPC42806.1"/>
    <property type="molecule type" value="Genomic_DNA"/>
</dbReference>
<dbReference type="SUPFAM" id="SSF53590">
    <property type="entry name" value="Nucleoside hydrolase"/>
    <property type="match status" value="1"/>
</dbReference>
<dbReference type="Pfam" id="PF01156">
    <property type="entry name" value="IU_nuc_hydro"/>
    <property type="match status" value="1"/>
</dbReference>
<dbReference type="InterPro" id="IPR001910">
    <property type="entry name" value="Inosine/uridine_hydrolase_dom"/>
</dbReference>
<accession>A0A7S8C3R7</accession>
<dbReference type="GO" id="GO:0005829">
    <property type="term" value="C:cytosol"/>
    <property type="evidence" value="ECO:0007669"/>
    <property type="project" value="TreeGrafter"/>
</dbReference>
<evidence type="ECO:0000256" key="2">
    <source>
        <dbReference type="ARBA" id="ARBA00023295"/>
    </source>
</evidence>
<evidence type="ECO:0000313" key="6">
    <source>
        <dbReference type="Proteomes" id="UP000593594"/>
    </source>
</evidence>
<feature type="domain" description="Inosine/uridine-preferring nucleoside hydrolase" evidence="4">
    <location>
        <begin position="5"/>
        <end position="287"/>
    </location>
</feature>
<proteinExistence type="predicted"/>
<dbReference type="InterPro" id="IPR023186">
    <property type="entry name" value="IUNH"/>
</dbReference>
<sequence length="298" mass="30886">MTAPLVIDCDPGIDDAIAILLALAAPEEIALAGISTVAGNKPLEKTTANALRLLELAGRAEIPVHAGLARPLMAAARPESDYHGRDGMGDTGLPAPGTTPSPVHGADFIADTVMSAEPGTVTLCAIGPLSNVALAMTREPRLAGRLRALHIMGGEVFPTEGAPAEFNFGTDPAAAHIVLESGAPISLFGLDVTRQANIAAELAEALRQTDTPVAEAAAAMLDVTAAGGRFVHDACTVAALLDPEIFSGREGQVHVEWRDPAREGTCRFEENGTSHRVVTGLDPDRLLRLIAGRIAKLA</sequence>
<evidence type="ECO:0000313" key="5">
    <source>
        <dbReference type="EMBL" id="QPC42806.1"/>
    </source>
</evidence>
<dbReference type="Proteomes" id="UP000593594">
    <property type="component" value="Chromosome"/>
</dbReference>
<dbReference type="RefSeq" id="WP_213164041.1">
    <property type="nucleotide sequence ID" value="NZ_CP058214.1"/>
</dbReference>
<name>A0A7S8C3R7_9HYPH</name>
<dbReference type="PANTHER" id="PTHR12304">
    <property type="entry name" value="INOSINE-URIDINE PREFERRING NUCLEOSIDE HYDROLASE"/>
    <property type="match status" value="1"/>
</dbReference>